<dbReference type="Pfam" id="PF00583">
    <property type="entry name" value="Acetyltransf_1"/>
    <property type="match status" value="1"/>
</dbReference>
<dbReference type="EMBL" id="UOFC01000275">
    <property type="protein sequence ID" value="VAW49334.1"/>
    <property type="molecule type" value="Genomic_DNA"/>
</dbReference>
<protein>
    <recommendedName>
        <fullName evidence="1">N-acetyltransferase domain-containing protein</fullName>
    </recommendedName>
</protein>
<gene>
    <name evidence="2" type="ORF">MNBD_GAMMA03-325</name>
</gene>
<dbReference type="SUPFAM" id="SSF55729">
    <property type="entry name" value="Acyl-CoA N-acyltransferases (Nat)"/>
    <property type="match status" value="1"/>
</dbReference>
<name>A0A3B0X0G8_9ZZZZ</name>
<dbReference type="PROSITE" id="PS51186">
    <property type="entry name" value="GNAT"/>
    <property type="match status" value="1"/>
</dbReference>
<dbReference type="GO" id="GO:0016747">
    <property type="term" value="F:acyltransferase activity, transferring groups other than amino-acyl groups"/>
    <property type="evidence" value="ECO:0007669"/>
    <property type="project" value="InterPro"/>
</dbReference>
<dbReference type="Gene3D" id="3.40.630.30">
    <property type="match status" value="1"/>
</dbReference>
<dbReference type="AlphaFoldDB" id="A0A3B0X0G8"/>
<evidence type="ECO:0000313" key="2">
    <source>
        <dbReference type="EMBL" id="VAW49334.1"/>
    </source>
</evidence>
<dbReference type="InterPro" id="IPR016181">
    <property type="entry name" value="Acyl_CoA_acyltransferase"/>
</dbReference>
<reference evidence="2" key="1">
    <citation type="submission" date="2018-06" db="EMBL/GenBank/DDBJ databases">
        <authorList>
            <person name="Zhirakovskaya E."/>
        </authorList>
    </citation>
    <scope>NUCLEOTIDE SEQUENCE</scope>
</reference>
<proteinExistence type="predicted"/>
<sequence>MSLVKVLFRDYRDSDYKSCESLTNEAWEFDVNFEPKELSNIVKYMFTKGSIIGSNFRKVAEVNGETVGFIFGFNEMFPKPKGGLSFGLSIFKRILCVKGMSFRAKGKLLGAINTHEKNRLKVVSREKSEIILFVVGSNHQAKGYGKKLLSEFTSLCKNSGVKSIIVDTNKDGGSSFYKSIGFNHIGDFDSPLHEYAMKYGQACMYEYKLK</sequence>
<feature type="domain" description="N-acetyltransferase" evidence="1">
    <location>
        <begin position="6"/>
        <end position="210"/>
    </location>
</feature>
<organism evidence="2">
    <name type="scientific">hydrothermal vent metagenome</name>
    <dbReference type="NCBI Taxonomy" id="652676"/>
    <lineage>
        <taxon>unclassified sequences</taxon>
        <taxon>metagenomes</taxon>
        <taxon>ecological metagenomes</taxon>
    </lineage>
</organism>
<dbReference type="InterPro" id="IPR000182">
    <property type="entry name" value="GNAT_dom"/>
</dbReference>
<evidence type="ECO:0000259" key="1">
    <source>
        <dbReference type="PROSITE" id="PS51186"/>
    </source>
</evidence>
<dbReference type="CDD" id="cd04301">
    <property type="entry name" value="NAT_SF"/>
    <property type="match status" value="1"/>
</dbReference>
<accession>A0A3B0X0G8</accession>